<evidence type="ECO:0000313" key="2">
    <source>
        <dbReference type="Proteomes" id="UP000192997"/>
    </source>
</evidence>
<name>A0A1X4G3V3_9CYAN</name>
<protein>
    <submittedName>
        <fullName evidence="1">Uncharacterized protein</fullName>
    </submittedName>
</protein>
<comment type="caution">
    <text evidence="1">The sequence shown here is derived from an EMBL/GenBank/DDBJ whole genome shotgun (WGS) entry which is preliminary data.</text>
</comment>
<gene>
    <name evidence="1" type="ORF">B7O87_13120</name>
</gene>
<proteinExistence type="predicted"/>
<accession>A0A1X4G3V3</accession>
<sequence length="274" mass="32847">MLDLNFMKMEKIRSIAAHINELTEEERRLLIKELHPNEYFKKYLEFFLITGKNRSIKLEFNKTKFTIIYLSDYNYRCLLKYFRTIGIPIKNLFFQKESQIILGRIFLTDFFNENDENNKPLSIGECYWILNYLFGEEDNRSISGKGTFLFPFYLEVNKGDKTYPYAFSVFDWRGLVEFQFYRCLEGITVHNHDYHSADETEFSAEEIDYFIVYFVGYLTGFLEAVKSHITPFYKIVESNSLIFGYSNKDNFFEYEYGDEEDKKRFLQKSGFTVN</sequence>
<dbReference type="Proteomes" id="UP000192997">
    <property type="component" value="Unassembled WGS sequence"/>
</dbReference>
<dbReference type="EMBL" id="NBYN01000058">
    <property type="protein sequence ID" value="OSO89160.1"/>
    <property type="molecule type" value="Genomic_DNA"/>
</dbReference>
<dbReference type="AlphaFoldDB" id="A0A1X4G3V3"/>
<evidence type="ECO:0000313" key="1">
    <source>
        <dbReference type="EMBL" id="OSO89160.1"/>
    </source>
</evidence>
<organism evidence="1 2">
    <name type="scientific">Cylindrospermopsis raciborskii CENA303</name>
    <dbReference type="NCBI Taxonomy" id="1170769"/>
    <lineage>
        <taxon>Bacteria</taxon>
        <taxon>Bacillati</taxon>
        <taxon>Cyanobacteriota</taxon>
        <taxon>Cyanophyceae</taxon>
        <taxon>Nostocales</taxon>
        <taxon>Aphanizomenonaceae</taxon>
        <taxon>Cylindrospermopsis</taxon>
    </lineage>
</organism>
<reference evidence="2" key="1">
    <citation type="submission" date="2017-04" db="EMBL/GenBank/DDBJ databases">
        <authorList>
            <person name="Abreu V.A."/>
            <person name="Popin R.V."/>
            <person name="Rigonato J."/>
            <person name="Andreote A.P."/>
            <person name="Schaker P.C."/>
            <person name="Hoff-Risseti C."/>
            <person name="Alvarenga D.O."/>
            <person name="Varani A.M."/>
            <person name="Fiore M.F."/>
        </authorList>
    </citation>
    <scope>NUCLEOTIDE SEQUENCE [LARGE SCALE GENOMIC DNA]</scope>
    <source>
        <strain evidence="2">CENA303</strain>
    </source>
</reference>